<accession>A0AAQ3LWL6</accession>
<proteinExistence type="predicted"/>
<evidence type="ECO:0000259" key="2">
    <source>
        <dbReference type="PROSITE" id="PS50076"/>
    </source>
</evidence>
<dbReference type="PROSITE" id="PS50076">
    <property type="entry name" value="DNAJ_2"/>
    <property type="match status" value="1"/>
</dbReference>
<dbReference type="InterPro" id="IPR036869">
    <property type="entry name" value="J_dom_sf"/>
</dbReference>
<organism evidence="3 4">
    <name type="scientific">Acrodontium crateriforme</name>
    <dbReference type="NCBI Taxonomy" id="150365"/>
    <lineage>
        <taxon>Eukaryota</taxon>
        <taxon>Fungi</taxon>
        <taxon>Dikarya</taxon>
        <taxon>Ascomycota</taxon>
        <taxon>Pezizomycotina</taxon>
        <taxon>Dothideomycetes</taxon>
        <taxon>Dothideomycetidae</taxon>
        <taxon>Mycosphaerellales</taxon>
        <taxon>Teratosphaeriaceae</taxon>
        <taxon>Acrodontium</taxon>
    </lineage>
</organism>
<feature type="region of interest" description="Disordered" evidence="1">
    <location>
        <begin position="169"/>
        <end position="193"/>
    </location>
</feature>
<gene>
    <name evidence="3" type="ORF">R9X50_00010000</name>
</gene>
<dbReference type="InterPro" id="IPR001623">
    <property type="entry name" value="DnaJ_domain"/>
</dbReference>
<dbReference type="Gene3D" id="1.10.287.110">
    <property type="entry name" value="DnaJ domain"/>
    <property type="match status" value="1"/>
</dbReference>
<evidence type="ECO:0000313" key="4">
    <source>
        <dbReference type="Proteomes" id="UP001303373"/>
    </source>
</evidence>
<sequence length="340" mass="38322">MLIKQSSLLSSASNVVLSRSFIAVSSTSSTFSRSKHDESTRPFPPCPQNPDRRRYATVSNGKNLKAEEHVWPKPPKGHSCPTPYQIFALKHGAQYRKARFYELVKIYHPDLRKDACSTAASSDQVQVSQQDKMERYRLIVAANAILSDPEKRRAYDRFGAGWAGRADFGSKNTGRSGDTSPFSQSWTQPNDPVWQNATWEDWERYYAARARDADPNAPPEPQGPLYLSNTSFVLLVGVLAILGSLANYNRAQDAGTYFVEQRDLVHDRAAKELRKVRQETAGLGGREERIQWFLRQREATLGMAASQEDIDNLREEKARRVLPNGDICRAADLSQDRESV</sequence>
<evidence type="ECO:0000313" key="3">
    <source>
        <dbReference type="EMBL" id="WPG97326.1"/>
    </source>
</evidence>
<evidence type="ECO:0000256" key="1">
    <source>
        <dbReference type="SAM" id="MobiDB-lite"/>
    </source>
</evidence>
<dbReference type="EMBL" id="CP138580">
    <property type="protein sequence ID" value="WPG97326.1"/>
    <property type="molecule type" value="Genomic_DNA"/>
</dbReference>
<feature type="region of interest" description="Disordered" evidence="1">
    <location>
        <begin position="32"/>
        <end position="54"/>
    </location>
</feature>
<keyword evidence="4" id="KW-1185">Reference proteome</keyword>
<name>A0AAQ3LWL6_9PEZI</name>
<dbReference type="SUPFAM" id="SSF46565">
    <property type="entry name" value="Chaperone J-domain"/>
    <property type="match status" value="1"/>
</dbReference>
<dbReference type="InterPro" id="IPR018253">
    <property type="entry name" value="DnaJ_domain_CS"/>
</dbReference>
<reference evidence="3 4" key="1">
    <citation type="submission" date="2023-11" db="EMBL/GenBank/DDBJ databases">
        <title>An acidophilic fungus is an integral part of prey digestion in a carnivorous sundew plant.</title>
        <authorList>
            <person name="Tsai I.J."/>
        </authorList>
    </citation>
    <scope>NUCLEOTIDE SEQUENCE [LARGE SCALE GENOMIC DNA]</scope>
    <source>
        <strain evidence="3">169a</strain>
    </source>
</reference>
<dbReference type="PRINTS" id="PR00625">
    <property type="entry name" value="JDOMAIN"/>
</dbReference>
<dbReference type="AlphaFoldDB" id="A0AAQ3LWL6"/>
<dbReference type="Proteomes" id="UP001303373">
    <property type="component" value="Chromosome 1"/>
</dbReference>
<dbReference type="PROSITE" id="PS00636">
    <property type="entry name" value="DNAJ_1"/>
    <property type="match status" value="1"/>
</dbReference>
<feature type="compositionally biased region" description="Polar residues" evidence="1">
    <location>
        <begin position="170"/>
        <end position="193"/>
    </location>
</feature>
<protein>
    <recommendedName>
        <fullName evidence="2">J domain-containing protein</fullName>
    </recommendedName>
</protein>
<feature type="domain" description="J" evidence="2">
    <location>
        <begin position="82"/>
        <end position="159"/>
    </location>
</feature>